<name>A0A9Q9WKJ3_CYPCA</name>
<dbReference type="RefSeq" id="XP_042584621.1">
    <property type="nucleotide sequence ID" value="XM_042728687.1"/>
</dbReference>
<evidence type="ECO:0000313" key="3">
    <source>
        <dbReference type="RefSeq" id="XP_042584621.1"/>
    </source>
</evidence>
<dbReference type="GO" id="GO:0030018">
    <property type="term" value="C:Z disc"/>
    <property type="evidence" value="ECO:0007669"/>
    <property type="project" value="InterPro"/>
</dbReference>
<dbReference type="GO" id="GO:0051373">
    <property type="term" value="F:FATZ binding"/>
    <property type="evidence" value="ECO:0007669"/>
    <property type="project" value="TreeGrafter"/>
</dbReference>
<proteinExistence type="inferred from homology"/>
<dbReference type="GO" id="GO:0003779">
    <property type="term" value="F:actin binding"/>
    <property type="evidence" value="ECO:0007669"/>
    <property type="project" value="TreeGrafter"/>
</dbReference>
<dbReference type="GO" id="GO:0015629">
    <property type="term" value="C:actin cytoskeleton"/>
    <property type="evidence" value="ECO:0007669"/>
    <property type="project" value="TreeGrafter"/>
</dbReference>
<keyword evidence="2" id="KW-0597">Phosphoprotein</keyword>
<evidence type="ECO:0000256" key="1">
    <source>
        <dbReference type="ARBA" id="ARBA00009126"/>
    </source>
</evidence>
<dbReference type="GO" id="GO:0031433">
    <property type="term" value="F:telethonin binding"/>
    <property type="evidence" value="ECO:0007669"/>
    <property type="project" value="TreeGrafter"/>
</dbReference>
<accession>A0A9Q9WKJ3</accession>
<sequence length="265" mass="29124">MSQHTLMSTQERKMQAAAICREIHATDELEMDLGRKVSAPKEIMLEELSLASNRGSRLFKMRQKRSEKYTFESIQNEANTQKACIDAVSPGPSAETTNILSNENCIGVDQITNTLNPETIAPGYCGPLKDVPAEKFNCTAMPRSYQSPWEQALISDPSLTETLVARMPEPQTRQEIPQYKSFNRVAIPFGGFGKAPKAPVKSFDVNPSLPIPSPKPAAPALVKRPTFNRTASGWVTDSTPLMLPSIPLEPISSTSSTFIPESDEL</sequence>
<gene>
    <name evidence="3" type="primary">LOC109060123</name>
</gene>
<comment type="similarity">
    <text evidence="1">Belongs to the myozenin family.</text>
</comment>
<protein>
    <submittedName>
        <fullName evidence="3">Myozenin-2-like</fullName>
    </submittedName>
</protein>
<dbReference type="OrthoDB" id="9895914at2759"/>
<evidence type="ECO:0000256" key="2">
    <source>
        <dbReference type="ARBA" id="ARBA00022553"/>
    </source>
</evidence>
<organism evidence="3">
    <name type="scientific">Cyprinus carpio</name>
    <name type="common">Common carp</name>
    <dbReference type="NCBI Taxonomy" id="7962"/>
    <lineage>
        <taxon>Eukaryota</taxon>
        <taxon>Metazoa</taxon>
        <taxon>Chordata</taxon>
        <taxon>Craniata</taxon>
        <taxon>Vertebrata</taxon>
        <taxon>Euteleostomi</taxon>
        <taxon>Actinopterygii</taxon>
        <taxon>Neopterygii</taxon>
        <taxon>Teleostei</taxon>
        <taxon>Ostariophysi</taxon>
        <taxon>Cypriniformes</taxon>
        <taxon>Cyprinidae</taxon>
        <taxon>Cyprininae</taxon>
        <taxon>Cyprinus</taxon>
    </lineage>
</organism>
<dbReference type="PANTHER" id="PTHR15941:SF9">
    <property type="entry name" value="MYOZENIN-2"/>
    <property type="match status" value="1"/>
</dbReference>
<dbReference type="PANTHER" id="PTHR15941">
    <property type="entry name" value="MYOZENIN"/>
    <property type="match status" value="1"/>
</dbReference>
<dbReference type="Proteomes" id="UP001155660">
    <property type="component" value="Chromosome B7"/>
</dbReference>
<dbReference type="InterPro" id="IPR008438">
    <property type="entry name" value="MYOZ"/>
</dbReference>
<dbReference type="GeneID" id="109060123"/>
<dbReference type="Pfam" id="PF05556">
    <property type="entry name" value="Calsarcin"/>
    <property type="match status" value="1"/>
</dbReference>
<reference evidence="3" key="1">
    <citation type="submission" date="2025-08" db="UniProtKB">
        <authorList>
            <consortium name="RefSeq"/>
        </authorList>
    </citation>
    <scope>IDENTIFICATION</scope>
    <source>
        <tissue evidence="3">Muscle</tissue>
    </source>
</reference>
<dbReference type="KEGG" id="ccar:109060123"/>
<dbReference type="AlphaFoldDB" id="A0A9Q9WKJ3"/>